<accession>A0ACC1PRL7</accession>
<evidence type="ECO:0000313" key="2">
    <source>
        <dbReference type="Proteomes" id="UP001143856"/>
    </source>
</evidence>
<dbReference type="Proteomes" id="UP001143856">
    <property type="component" value="Unassembled WGS sequence"/>
</dbReference>
<name>A0ACC1PRL7_9PEZI</name>
<comment type="caution">
    <text evidence="1">The sequence shown here is derived from an EMBL/GenBank/DDBJ whole genome shotgun (WGS) entry which is preliminary data.</text>
</comment>
<protein>
    <submittedName>
        <fullName evidence="1">Uncharacterized protein</fullName>
    </submittedName>
</protein>
<dbReference type="EMBL" id="JAPDGR010000028">
    <property type="protein sequence ID" value="KAJ2998387.1"/>
    <property type="molecule type" value="Genomic_DNA"/>
</dbReference>
<keyword evidence="2" id="KW-1185">Reference proteome</keyword>
<organism evidence="1 2">
    <name type="scientific">Xylaria curta</name>
    <dbReference type="NCBI Taxonomy" id="42375"/>
    <lineage>
        <taxon>Eukaryota</taxon>
        <taxon>Fungi</taxon>
        <taxon>Dikarya</taxon>
        <taxon>Ascomycota</taxon>
        <taxon>Pezizomycotina</taxon>
        <taxon>Sordariomycetes</taxon>
        <taxon>Xylariomycetidae</taxon>
        <taxon>Xylariales</taxon>
        <taxon>Xylariaceae</taxon>
        <taxon>Xylaria</taxon>
    </lineage>
</organism>
<reference evidence="1" key="1">
    <citation type="submission" date="2022-10" db="EMBL/GenBank/DDBJ databases">
        <title>Genome Sequence of Xylaria curta.</title>
        <authorList>
            <person name="Buettner E."/>
        </authorList>
    </citation>
    <scope>NUCLEOTIDE SEQUENCE</scope>
    <source>
        <strain evidence="1">Babe10</strain>
    </source>
</reference>
<sequence>MWFQQVSVYMQWTLLASAAADVPYQEYMLAPTTRVLSPVSIYQTGGDVRNAAALLASSGAGAQWNGSTTFSGNGSYVTLDFGKNIAGGVSFHVDAVSGLNDSIGFTFSEPSVEMGGLGTPLQPSAPPTKPIIGNEHLIPRSGAHLTFTKWADQFGGIYSLKRFTNTTIVITDPQTIKELLDKKSSVYSHRPASYVGNLITHGDHLLLMQYGEDWRTFRKLIHQYFMETMCEKQHVGLQNAEAVQMMHDFMVAPHSHMKHPKRFSNSITNSLVYGIRTKSTSSDYMVRLYSVMEQWSEILEFGATPPVDSFPLLHLVPEGLFGNWKSRAKAVRREMLGLYSDVLGHVQRRRENGLNYGSFMDRVLDHNDKNGFSLERLCFLGGVLMEGGSDTSSSLIIAMLWAMIEFPDVQNRAQAEIDAIIGEGASPTWDDFSKLPYINMMIKESHRWRPVTPLGVPHAVAADDRIGDYQIPKGSTVVLNIWGMHHDGKRWERPEEFNPERFSAYHKLASHYTGDALGRDHFGYGAGRRVCPGMHLGERNLFVAMAKLLWAFDFRKKIGCDERKVGSSTGFLQSVQDFECAITVRSEKRAETIRREYSEAAKVFANYD</sequence>
<gene>
    <name evidence="1" type="ORF">NUW58_g346</name>
</gene>
<evidence type="ECO:0000313" key="1">
    <source>
        <dbReference type="EMBL" id="KAJ2998387.1"/>
    </source>
</evidence>
<proteinExistence type="predicted"/>